<gene>
    <name evidence="10" type="ORF">SISNIDRAFT_406676</name>
</gene>
<dbReference type="GO" id="GO:0005506">
    <property type="term" value="F:iron ion binding"/>
    <property type="evidence" value="ECO:0007669"/>
    <property type="project" value="InterPro"/>
</dbReference>
<dbReference type="Proteomes" id="UP000076722">
    <property type="component" value="Unassembled WGS sequence"/>
</dbReference>
<evidence type="ECO:0000256" key="2">
    <source>
        <dbReference type="ARBA" id="ARBA00005179"/>
    </source>
</evidence>
<comment type="similarity">
    <text evidence="3">Belongs to the cytochrome P450 family.</text>
</comment>
<dbReference type="OrthoDB" id="1470350at2759"/>
<proteinExistence type="inferred from homology"/>
<dbReference type="CDD" id="cd11069">
    <property type="entry name" value="CYP_FUM15-like"/>
    <property type="match status" value="1"/>
</dbReference>
<evidence type="ECO:0000313" key="10">
    <source>
        <dbReference type="EMBL" id="KZS96639.1"/>
    </source>
</evidence>
<keyword evidence="7 9" id="KW-0408">Iron</keyword>
<dbReference type="SUPFAM" id="SSF48264">
    <property type="entry name" value="Cytochrome P450"/>
    <property type="match status" value="1"/>
</dbReference>
<dbReference type="Pfam" id="PF00067">
    <property type="entry name" value="p450"/>
    <property type="match status" value="1"/>
</dbReference>
<organism evidence="10 11">
    <name type="scientific">Sistotremastrum niveocremeum HHB9708</name>
    <dbReference type="NCBI Taxonomy" id="1314777"/>
    <lineage>
        <taxon>Eukaryota</taxon>
        <taxon>Fungi</taxon>
        <taxon>Dikarya</taxon>
        <taxon>Basidiomycota</taxon>
        <taxon>Agaricomycotina</taxon>
        <taxon>Agaricomycetes</taxon>
        <taxon>Sistotremastrales</taxon>
        <taxon>Sistotremastraceae</taxon>
        <taxon>Sertulicium</taxon>
        <taxon>Sertulicium niveocremeum</taxon>
    </lineage>
</organism>
<evidence type="ECO:0000256" key="7">
    <source>
        <dbReference type="ARBA" id="ARBA00023004"/>
    </source>
</evidence>
<protein>
    <submittedName>
        <fullName evidence="10">Cytochrome P450</fullName>
    </submittedName>
</protein>
<dbReference type="PANTHER" id="PTHR24305">
    <property type="entry name" value="CYTOCHROME P450"/>
    <property type="match status" value="1"/>
</dbReference>
<dbReference type="InterPro" id="IPR036396">
    <property type="entry name" value="Cyt_P450_sf"/>
</dbReference>
<keyword evidence="4 9" id="KW-0349">Heme</keyword>
<dbReference type="GO" id="GO:0004497">
    <property type="term" value="F:monooxygenase activity"/>
    <property type="evidence" value="ECO:0007669"/>
    <property type="project" value="UniProtKB-KW"/>
</dbReference>
<dbReference type="PRINTS" id="PR00385">
    <property type="entry name" value="P450"/>
</dbReference>
<name>A0A164Y6V9_9AGAM</name>
<reference evidence="10 11" key="1">
    <citation type="journal article" date="2016" name="Mol. Biol. Evol.">
        <title>Comparative Genomics of Early-Diverging Mushroom-Forming Fungi Provides Insights into the Origins of Lignocellulose Decay Capabilities.</title>
        <authorList>
            <person name="Nagy L.G."/>
            <person name="Riley R."/>
            <person name="Tritt A."/>
            <person name="Adam C."/>
            <person name="Daum C."/>
            <person name="Floudas D."/>
            <person name="Sun H."/>
            <person name="Yadav J.S."/>
            <person name="Pangilinan J."/>
            <person name="Larsson K.H."/>
            <person name="Matsuura K."/>
            <person name="Barry K."/>
            <person name="Labutti K."/>
            <person name="Kuo R."/>
            <person name="Ohm R.A."/>
            <person name="Bhattacharya S.S."/>
            <person name="Shirouzu T."/>
            <person name="Yoshinaga Y."/>
            <person name="Martin F.M."/>
            <person name="Grigoriev I.V."/>
            <person name="Hibbett D.S."/>
        </authorList>
    </citation>
    <scope>NUCLEOTIDE SEQUENCE [LARGE SCALE GENOMIC DNA]</scope>
    <source>
        <strain evidence="10 11">HHB9708</strain>
    </source>
</reference>
<dbReference type="Gene3D" id="1.10.630.10">
    <property type="entry name" value="Cytochrome P450"/>
    <property type="match status" value="1"/>
</dbReference>
<accession>A0A164Y6V9</accession>
<evidence type="ECO:0000256" key="5">
    <source>
        <dbReference type="ARBA" id="ARBA00022723"/>
    </source>
</evidence>
<evidence type="ECO:0000256" key="8">
    <source>
        <dbReference type="ARBA" id="ARBA00023033"/>
    </source>
</evidence>
<dbReference type="InterPro" id="IPR002401">
    <property type="entry name" value="Cyt_P450_E_grp-I"/>
</dbReference>
<keyword evidence="6" id="KW-0560">Oxidoreductase</keyword>
<evidence type="ECO:0000256" key="9">
    <source>
        <dbReference type="PIRSR" id="PIRSR602401-1"/>
    </source>
</evidence>
<keyword evidence="8" id="KW-0503">Monooxygenase</keyword>
<dbReference type="PANTHER" id="PTHR24305:SF166">
    <property type="entry name" value="CYTOCHROME P450 12A4, MITOCHONDRIAL-RELATED"/>
    <property type="match status" value="1"/>
</dbReference>
<dbReference type="PRINTS" id="PR00463">
    <property type="entry name" value="EP450I"/>
</dbReference>
<evidence type="ECO:0000313" key="11">
    <source>
        <dbReference type="Proteomes" id="UP000076722"/>
    </source>
</evidence>
<dbReference type="GO" id="GO:0020037">
    <property type="term" value="F:heme binding"/>
    <property type="evidence" value="ECO:0007669"/>
    <property type="project" value="InterPro"/>
</dbReference>
<keyword evidence="11" id="KW-1185">Reference proteome</keyword>
<keyword evidence="5 9" id="KW-0479">Metal-binding</keyword>
<dbReference type="AlphaFoldDB" id="A0A164Y6V9"/>
<dbReference type="EMBL" id="KV419398">
    <property type="protein sequence ID" value="KZS96639.1"/>
    <property type="molecule type" value="Genomic_DNA"/>
</dbReference>
<feature type="binding site" description="axial binding residue" evidence="9">
    <location>
        <position position="484"/>
    </location>
    <ligand>
        <name>heme</name>
        <dbReference type="ChEBI" id="CHEBI:30413"/>
    </ligand>
    <ligandPart>
        <name>Fe</name>
        <dbReference type="ChEBI" id="CHEBI:18248"/>
    </ligandPart>
</feature>
<evidence type="ECO:0000256" key="6">
    <source>
        <dbReference type="ARBA" id="ARBA00023002"/>
    </source>
</evidence>
<dbReference type="InterPro" id="IPR050121">
    <property type="entry name" value="Cytochrome_P450_monoxygenase"/>
</dbReference>
<dbReference type="InterPro" id="IPR001128">
    <property type="entry name" value="Cyt_P450"/>
</dbReference>
<dbReference type="GO" id="GO:0016705">
    <property type="term" value="F:oxidoreductase activity, acting on paired donors, with incorporation or reduction of molecular oxygen"/>
    <property type="evidence" value="ECO:0007669"/>
    <property type="project" value="InterPro"/>
</dbReference>
<evidence type="ECO:0000256" key="3">
    <source>
        <dbReference type="ARBA" id="ARBA00010617"/>
    </source>
</evidence>
<evidence type="ECO:0000256" key="4">
    <source>
        <dbReference type="ARBA" id="ARBA00022617"/>
    </source>
</evidence>
<dbReference type="STRING" id="1314777.A0A164Y6V9"/>
<comment type="cofactor">
    <cofactor evidence="1 9">
        <name>heme</name>
        <dbReference type="ChEBI" id="CHEBI:30413"/>
    </cofactor>
</comment>
<comment type="pathway">
    <text evidence="2">Secondary metabolite biosynthesis.</text>
</comment>
<sequence>MSLRVIIFGTLAFIAIQIIRLVDRLFIKPRLSNLRVLPGPKSKSLLYGNFKEVKHSKPGELHAKWIEEYGPTMSYTGVFNSGRLYTHDTRALSFVLSHPDIFRKPDQFQFVLARVLGKGLIFADGDPHRKQRRLLNPAFSNLHIRQMTPIFFSKAFELRDAWIALASEKESPFDTTACEIDAMSWLSRVTLDIIGLAGFDHAFKATNPQGPADDFQKAFETAFNGAMKFSLMSLLTARFSILRKLPSKRERDIQEAQTTMRRLGKKLIADKKKTILESLSDKDEKITKTTVEGKDILSLLIRANMSSEVPESARLSDEDILAQIPTFILAGHETTAAALAWCLYAMTRHTDIQCKLRDEVGSVDTDGPTMDVLNSLPYLDAVVRETLRFFPIVPMVMRIASEDVNVPFKTPVTDKRGRSLSEIRIRKGEGVDIPIIALNRSKDIWGDDADQYRPERWENVPEIAHEVPGVWSDLMTFLGGPRSCIGYKFSIIEMKVLIFTLIRAFSFEPPEKDVEILPKTTFITKPVVVGEEEKGSQLPLKIRLLPTA</sequence>
<evidence type="ECO:0000256" key="1">
    <source>
        <dbReference type="ARBA" id="ARBA00001971"/>
    </source>
</evidence>